<feature type="region of interest" description="Disordered" evidence="1">
    <location>
        <begin position="1"/>
        <end position="91"/>
    </location>
</feature>
<comment type="caution">
    <text evidence="2">The sequence shown here is derived from an EMBL/GenBank/DDBJ whole genome shotgun (WGS) entry which is preliminary data.</text>
</comment>
<dbReference type="RefSeq" id="WP_074982074.1">
    <property type="nucleotide sequence ID" value="NZ_CADFGN010000001.1"/>
</dbReference>
<sequence length="1096" mass="116475">MGNPFNFNIRSLLGGGSAAQQQAPQPPAPQASQPLTNSDPLPDRRAPDSVLGGLKSLKNELPNATPPANGEAMPPTSALRKNLSGGGIRQNLTPFAASSSVSASRPAPQVEVAADQIRTPKPNAKTPLGVASQHPTNVNTALGKNARETASSAHLELRQDDAFDRKLETLFPLPAHATAQARQERTQLIQDVRAAIPQNARGEPPLAKARYLGHALAEASGGDVARARAALANLQGTPGAPQAQQDGFAARCAMARSHAAFGALRDVDQGPAINPRNGPGQGGVDARDHKIHDEADWQTWRAADALLAAWPRNAAANGAAPPAPPASLDELGHAANAMLPAAERLNLPNAPVANATVSEALAGQTQNAKAFLCARALVDDTHAQPPIALRSAYLAHRNGIAEADVGKIQGRMYSLVKHAQRNTTAPRTGSWLNRQTQRFKQAMTHDVKQGVKQAFGHEKNPIGALGLGTAGGVMDHPEEDFSTLHSIDAVVNHLNGNVASAAPTQNMQPNDPVLEQAVRAAALIQWKNSIGTKGWLHDDMKLGRFQRAQMARDVAQALHIDKETVRSNPTFQSLSKMRGAKKLNAQTLDEWATGAGMNMGAAVPGSGRSLRENLDRMKAIRQDPIETPQTPQGNVGALCNLIDTIPKTWSVQMSSGGVYGLDANISENLATALGLVGAPSASVAPDVRYLKGRHAVLEVGSTSHHGEVFIGTDTRKSAHLGASGFIGWSLAGGKVLASVAPSLVGGRDKSSPRGVVIRAPYSQTNHPNDDNAWRGKLGDAVRTIGGSGPGGTMPQNKDEMWNGMAHEYFADPDLSIGWVENKAHTDYASLSGTGGVRYVTSANVKVGAFVSGEVTGNRSVAHATDESGARTVNKSSNSLNFAANASAAVVASPPPVPVSGPGPFNSLSFSSVPVYGIGTTVLQSGKGSTLRLYEEHGEIVPERTYRDTEFTRVGDYLQYIDSRNDAWVTSMEGNQNELSTYQTRVKLNATRSNQYHGERQRMVPGAAREINAYRGALRMYEERGHEPTQSEQQEMLRIRGEIARVLEAPSSWTNHVLYSYESNQAQRTKGLSYVFAAQTVRSVTAQRELSALSARA</sequence>
<name>A0AAQ1JSW1_9BURK</name>
<protein>
    <submittedName>
        <fullName evidence="2">Uncharacterized protein</fullName>
    </submittedName>
</protein>
<gene>
    <name evidence="2" type="ORF">SAMN05216550_103343</name>
</gene>
<dbReference type="EMBL" id="FNZM01000003">
    <property type="protein sequence ID" value="SEJ25442.1"/>
    <property type="molecule type" value="Genomic_DNA"/>
</dbReference>
<reference evidence="2 3" key="1">
    <citation type="submission" date="2016-10" db="EMBL/GenBank/DDBJ databases">
        <authorList>
            <person name="Varghese N."/>
            <person name="Submissions S."/>
        </authorList>
    </citation>
    <scope>NUCLEOTIDE SEQUENCE [LARGE SCALE GENOMIC DNA]</scope>
    <source>
        <strain evidence="2 3">LMG 22274</strain>
    </source>
</reference>
<organism evidence="2 3">
    <name type="scientific">Paraburkholderia tropica</name>
    <dbReference type="NCBI Taxonomy" id="92647"/>
    <lineage>
        <taxon>Bacteria</taxon>
        <taxon>Pseudomonadati</taxon>
        <taxon>Pseudomonadota</taxon>
        <taxon>Betaproteobacteria</taxon>
        <taxon>Burkholderiales</taxon>
        <taxon>Burkholderiaceae</taxon>
        <taxon>Paraburkholderia</taxon>
    </lineage>
</organism>
<proteinExistence type="predicted"/>
<feature type="region of interest" description="Disordered" evidence="1">
    <location>
        <begin position="114"/>
        <end position="137"/>
    </location>
</feature>
<dbReference type="Proteomes" id="UP000183529">
    <property type="component" value="Unassembled WGS sequence"/>
</dbReference>
<evidence type="ECO:0000256" key="1">
    <source>
        <dbReference type="SAM" id="MobiDB-lite"/>
    </source>
</evidence>
<evidence type="ECO:0000313" key="2">
    <source>
        <dbReference type="EMBL" id="SEJ25442.1"/>
    </source>
</evidence>
<evidence type="ECO:0000313" key="3">
    <source>
        <dbReference type="Proteomes" id="UP000183529"/>
    </source>
</evidence>
<dbReference type="AlphaFoldDB" id="A0AAQ1JSW1"/>
<accession>A0AAQ1JSW1</accession>